<accession>A0ABV8FX32</accession>
<evidence type="ECO:0000256" key="9">
    <source>
        <dbReference type="ARBA" id="ARBA00023235"/>
    </source>
</evidence>
<comment type="subcellular location">
    <subcellularLocation>
        <location evidence="10">Cytoplasm</location>
    </subcellularLocation>
</comment>
<comment type="function">
    <text evidence="10">Catalyzes the 1,3-allylic rearrangement of the homoallylic substrate isopentenyl (IPP) to its highly electrophilic allylic isomer, dimethylallyl diphosphate (DMAPP).</text>
</comment>
<evidence type="ECO:0000256" key="3">
    <source>
        <dbReference type="ARBA" id="ARBA00012057"/>
    </source>
</evidence>
<feature type="binding site" evidence="10">
    <location>
        <position position="28"/>
    </location>
    <ligand>
        <name>Mn(2+)</name>
        <dbReference type="ChEBI" id="CHEBI:29035"/>
    </ligand>
</feature>
<feature type="binding site" evidence="10">
    <location>
        <position position="21"/>
    </location>
    <ligand>
        <name>Mn(2+)</name>
        <dbReference type="ChEBI" id="CHEBI:29035"/>
    </ligand>
</feature>
<dbReference type="EMBL" id="JBHSBH010000025">
    <property type="protein sequence ID" value="MFC4000004.1"/>
    <property type="molecule type" value="Genomic_DNA"/>
</dbReference>
<feature type="binding site" evidence="10">
    <location>
        <position position="83"/>
    </location>
    <ligand>
        <name>Mg(2+)</name>
        <dbReference type="ChEBI" id="CHEBI:18420"/>
    </ligand>
</feature>
<dbReference type="PANTHER" id="PTHR10885">
    <property type="entry name" value="ISOPENTENYL-DIPHOSPHATE DELTA-ISOMERASE"/>
    <property type="match status" value="1"/>
</dbReference>
<sequence length="188" mass="20753">MVVLLDETGRAVSSSPKSTVHTDRTPLHLAFSCYLFDDQRRILMTRRAAHKLTWPHVWTNSCCGHPAPNEPVAEAVTRRLDQELGTAGTTPEPVLPRFRYRAVMADGTVENELCPVFRAVVDGPIKPDPAEVADVRWLPWSDVADGVLNGLYDVSPWCKEQVAELVRLGDDPLTWPTASAAEVPSSIL</sequence>
<keyword evidence="8 10" id="KW-0414">Isoprene biosynthesis</keyword>
<evidence type="ECO:0000256" key="10">
    <source>
        <dbReference type="HAMAP-Rule" id="MF_00202"/>
    </source>
</evidence>
<dbReference type="NCBIfam" id="NF002995">
    <property type="entry name" value="PRK03759.1"/>
    <property type="match status" value="1"/>
</dbReference>
<dbReference type="InterPro" id="IPR015797">
    <property type="entry name" value="NUDIX_hydrolase-like_dom_sf"/>
</dbReference>
<evidence type="ECO:0000313" key="12">
    <source>
        <dbReference type="EMBL" id="MFC4000004.1"/>
    </source>
</evidence>
<dbReference type="NCBIfam" id="TIGR02150">
    <property type="entry name" value="IPP_isom_1"/>
    <property type="match status" value="1"/>
</dbReference>
<organism evidence="12 13">
    <name type="scientific">Nocardiopsis sediminis</name>
    <dbReference type="NCBI Taxonomy" id="1778267"/>
    <lineage>
        <taxon>Bacteria</taxon>
        <taxon>Bacillati</taxon>
        <taxon>Actinomycetota</taxon>
        <taxon>Actinomycetes</taxon>
        <taxon>Streptosporangiales</taxon>
        <taxon>Nocardiopsidaceae</taxon>
        <taxon>Nocardiopsis</taxon>
    </lineage>
</organism>
<dbReference type="InterPro" id="IPR000086">
    <property type="entry name" value="NUDIX_hydrolase_dom"/>
</dbReference>
<dbReference type="PANTHER" id="PTHR10885:SF0">
    <property type="entry name" value="ISOPENTENYL-DIPHOSPHATE DELTA-ISOMERASE"/>
    <property type="match status" value="1"/>
</dbReference>
<feature type="active site" evidence="10">
    <location>
        <position position="63"/>
    </location>
</feature>
<evidence type="ECO:0000256" key="2">
    <source>
        <dbReference type="ARBA" id="ARBA00007579"/>
    </source>
</evidence>
<evidence type="ECO:0000259" key="11">
    <source>
        <dbReference type="PROSITE" id="PS51462"/>
    </source>
</evidence>
<feature type="domain" description="Nudix hydrolase" evidence="11">
    <location>
        <begin position="26"/>
        <end position="160"/>
    </location>
</feature>
<dbReference type="Pfam" id="PF00293">
    <property type="entry name" value="NUDIX"/>
    <property type="match status" value="1"/>
</dbReference>
<evidence type="ECO:0000256" key="5">
    <source>
        <dbReference type="ARBA" id="ARBA00022723"/>
    </source>
</evidence>
<dbReference type="InterPro" id="IPR056375">
    <property type="entry name" value="Idi_bact"/>
</dbReference>
<comment type="cofactor">
    <cofactor evidence="10">
        <name>Mn(2+)</name>
        <dbReference type="ChEBI" id="CHEBI:29035"/>
    </cofactor>
    <text evidence="10">Binds 1 Mn(2+) ion per subunit.</text>
</comment>
<comment type="catalytic activity">
    <reaction evidence="10">
        <text>isopentenyl diphosphate = dimethylallyl diphosphate</text>
        <dbReference type="Rhea" id="RHEA:23284"/>
        <dbReference type="ChEBI" id="CHEBI:57623"/>
        <dbReference type="ChEBI" id="CHEBI:128769"/>
        <dbReference type="EC" id="5.3.3.2"/>
    </reaction>
</comment>
<dbReference type="CDD" id="cd02885">
    <property type="entry name" value="NUDIX_IPP_Isomerase"/>
    <property type="match status" value="1"/>
</dbReference>
<comment type="caution">
    <text evidence="12">The sequence shown here is derived from an EMBL/GenBank/DDBJ whole genome shotgun (WGS) entry which is preliminary data.</text>
</comment>
<keyword evidence="6 10" id="KW-0460">Magnesium</keyword>
<comment type="cofactor">
    <cofactor evidence="10">
        <name>Mg(2+)</name>
        <dbReference type="ChEBI" id="CHEBI:18420"/>
    </cofactor>
    <text evidence="10">Binds 1 Mg(2+) ion per subunit. The magnesium ion binds only when substrate is bound.</text>
</comment>
<dbReference type="HAMAP" id="MF_00202">
    <property type="entry name" value="Idi"/>
    <property type="match status" value="1"/>
</dbReference>
<evidence type="ECO:0000256" key="1">
    <source>
        <dbReference type="ARBA" id="ARBA00004826"/>
    </source>
</evidence>
<comment type="pathway">
    <text evidence="1 10">Isoprenoid biosynthesis; dimethylallyl diphosphate biosynthesis; dimethylallyl diphosphate from isopentenyl diphosphate: step 1/1.</text>
</comment>
<proteinExistence type="inferred from homology"/>
<dbReference type="PROSITE" id="PS51462">
    <property type="entry name" value="NUDIX"/>
    <property type="match status" value="1"/>
</dbReference>
<gene>
    <name evidence="10 12" type="primary">idi</name>
    <name evidence="12" type="ORF">ACFOVU_29095</name>
</gene>
<dbReference type="RefSeq" id="WP_378538687.1">
    <property type="nucleotide sequence ID" value="NZ_JBHSBH010000025.1"/>
</dbReference>
<evidence type="ECO:0000313" key="13">
    <source>
        <dbReference type="Proteomes" id="UP001595847"/>
    </source>
</evidence>
<evidence type="ECO:0000256" key="7">
    <source>
        <dbReference type="ARBA" id="ARBA00023211"/>
    </source>
</evidence>
<protein>
    <recommendedName>
        <fullName evidence="3 10">Isopentenyl-diphosphate Delta-isomerase</fullName>
        <shortName evidence="10">IPP isomerase</shortName>
        <ecNumber evidence="3 10">5.3.3.2</ecNumber>
    </recommendedName>
    <alternativeName>
        <fullName evidence="10">IPP:DMAPP isomerase</fullName>
    </alternativeName>
    <alternativeName>
        <fullName evidence="10">Isopentenyl pyrophosphate isomerase</fullName>
    </alternativeName>
</protein>
<keyword evidence="7 10" id="KW-0464">Manganese</keyword>
<comment type="similarity">
    <text evidence="2 10">Belongs to the IPP isomerase type 1 family.</text>
</comment>
<reference evidence="13" key="1">
    <citation type="journal article" date="2019" name="Int. J. Syst. Evol. Microbiol.">
        <title>The Global Catalogue of Microorganisms (GCM) 10K type strain sequencing project: providing services to taxonomists for standard genome sequencing and annotation.</title>
        <authorList>
            <consortium name="The Broad Institute Genomics Platform"/>
            <consortium name="The Broad Institute Genome Sequencing Center for Infectious Disease"/>
            <person name="Wu L."/>
            <person name="Ma J."/>
        </authorList>
    </citation>
    <scope>NUCLEOTIDE SEQUENCE [LARGE SCALE GENOMIC DNA]</scope>
    <source>
        <strain evidence="13">TBRC 1826</strain>
    </source>
</reference>
<keyword evidence="13" id="KW-1185">Reference proteome</keyword>
<dbReference type="Gene3D" id="3.90.79.10">
    <property type="entry name" value="Nucleoside Triphosphate Pyrophosphohydrolase"/>
    <property type="match status" value="1"/>
</dbReference>
<keyword evidence="9 10" id="KW-0413">Isomerase</keyword>
<dbReference type="PIRSF" id="PIRSF018427">
    <property type="entry name" value="Isopntndiph_ism"/>
    <property type="match status" value="1"/>
</dbReference>
<keyword evidence="4 10" id="KW-0963">Cytoplasm</keyword>
<evidence type="ECO:0000256" key="6">
    <source>
        <dbReference type="ARBA" id="ARBA00022842"/>
    </source>
</evidence>
<feature type="binding site" evidence="10">
    <location>
        <position position="65"/>
    </location>
    <ligand>
        <name>Mn(2+)</name>
        <dbReference type="ChEBI" id="CHEBI:29035"/>
    </ligand>
</feature>
<dbReference type="EC" id="5.3.3.2" evidence="3 10"/>
<dbReference type="GO" id="GO:0004452">
    <property type="term" value="F:isopentenyl-diphosphate delta-isomerase activity"/>
    <property type="evidence" value="ECO:0007669"/>
    <property type="project" value="UniProtKB-EC"/>
</dbReference>
<keyword evidence="5 10" id="KW-0479">Metal-binding</keyword>
<name>A0ABV8FX32_9ACTN</name>
<evidence type="ECO:0000256" key="8">
    <source>
        <dbReference type="ARBA" id="ARBA00023229"/>
    </source>
</evidence>
<dbReference type="InterPro" id="IPR011876">
    <property type="entry name" value="IsopentenylPP_isomerase_typ1"/>
</dbReference>
<feature type="active site" evidence="10">
    <location>
        <position position="112"/>
    </location>
</feature>
<feature type="binding site" evidence="10">
    <location>
        <position position="110"/>
    </location>
    <ligand>
        <name>Mn(2+)</name>
        <dbReference type="ChEBI" id="CHEBI:29035"/>
    </ligand>
</feature>
<dbReference type="Proteomes" id="UP001595847">
    <property type="component" value="Unassembled WGS sequence"/>
</dbReference>
<feature type="binding site" evidence="10">
    <location>
        <position position="112"/>
    </location>
    <ligand>
        <name>Mn(2+)</name>
        <dbReference type="ChEBI" id="CHEBI:29035"/>
    </ligand>
</feature>
<evidence type="ECO:0000256" key="4">
    <source>
        <dbReference type="ARBA" id="ARBA00022490"/>
    </source>
</evidence>
<dbReference type="SUPFAM" id="SSF55811">
    <property type="entry name" value="Nudix"/>
    <property type="match status" value="1"/>
</dbReference>